<accession>A0A9W9GBG8</accession>
<keyword evidence="10" id="KW-1185">Reference proteome</keyword>
<keyword evidence="7 8" id="KW-0349">Heme</keyword>
<evidence type="ECO:0008006" key="11">
    <source>
        <dbReference type="Google" id="ProtNLM"/>
    </source>
</evidence>
<dbReference type="Gene3D" id="1.10.630.10">
    <property type="entry name" value="Cytochrome P450"/>
    <property type="match status" value="1"/>
</dbReference>
<name>A0A9W9GBG8_9EURO</name>
<dbReference type="InterPro" id="IPR036396">
    <property type="entry name" value="Cyt_P450_sf"/>
</dbReference>
<dbReference type="InterPro" id="IPR017972">
    <property type="entry name" value="Cyt_P450_CS"/>
</dbReference>
<dbReference type="InterPro" id="IPR002401">
    <property type="entry name" value="Cyt_P450_E_grp-I"/>
</dbReference>
<evidence type="ECO:0000313" key="10">
    <source>
        <dbReference type="Proteomes" id="UP001149165"/>
    </source>
</evidence>
<evidence type="ECO:0000313" key="9">
    <source>
        <dbReference type="EMBL" id="KAJ5115783.1"/>
    </source>
</evidence>
<protein>
    <recommendedName>
        <fullName evidence="11">Cytochrome P450</fullName>
    </recommendedName>
</protein>
<dbReference type="GO" id="GO:0016705">
    <property type="term" value="F:oxidoreductase activity, acting on paired donors, with incorporation or reduction of molecular oxygen"/>
    <property type="evidence" value="ECO:0007669"/>
    <property type="project" value="InterPro"/>
</dbReference>
<dbReference type="Pfam" id="PF00067">
    <property type="entry name" value="p450"/>
    <property type="match status" value="1"/>
</dbReference>
<organism evidence="9 10">
    <name type="scientific">Penicillium angulare</name>
    <dbReference type="NCBI Taxonomy" id="116970"/>
    <lineage>
        <taxon>Eukaryota</taxon>
        <taxon>Fungi</taxon>
        <taxon>Dikarya</taxon>
        <taxon>Ascomycota</taxon>
        <taxon>Pezizomycotina</taxon>
        <taxon>Eurotiomycetes</taxon>
        <taxon>Eurotiomycetidae</taxon>
        <taxon>Eurotiales</taxon>
        <taxon>Aspergillaceae</taxon>
        <taxon>Penicillium</taxon>
    </lineage>
</organism>
<keyword evidence="6 8" id="KW-0503">Monooxygenase</keyword>
<evidence type="ECO:0000256" key="5">
    <source>
        <dbReference type="ARBA" id="ARBA00023004"/>
    </source>
</evidence>
<comment type="caution">
    <text evidence="9">The sequence shown here is derived from an EMBL/GenBank/DDBJ whole genome shotgun (WGS) entry which is preliminary data.</text>
</comment>
<dbReference type="PANTHER" id="PTHR46300:SF2">
    <property type="entry name" value="CYTOCHROME P450 MONOOXYGENASE ALNH-RELATED"/>
    <property type="match status" value="1"/>
</dbReference>
<dbReference type="GO" id="GO:0043386">
    <property type="term" value="P:mycotoxin biosynthetic process"/>
    <property type="evidence" value="ECO:0007669"/>
    <property type="project" value="UniProtKB-ARBA"/>
</dbReference>
<dbReference type="GO" id="GO:0004497">
    <property type="term" value="F:monooxygenase activity"/>
    <property type="evidence" value="ECO:0007669"/>
    <property type="project" value="UniProtKB-KW"/>
</dbReference>
<evidence type="ECO:0000256" key="2">
    <source>
        <dbReference type="ARBA" id="ARBA00010617"/>
    </source>
</evidence>
<reference evidence="9" key="1">
    <citation type="submission" date="2022-11" db="EMBL/GenBank/DDBJ databases">
        <authorList>
            <person name="Petersen C."/>
        </authorList>
    </citation>
    <scope>NUCLEOTIDE SEQUENCE</scope>
    <source>
        <strain evidence="9">IBT 30069</strain>
    </source>
</reference>
<dbReference type="PROSITE" id="PS00086">
    <property type="entry name" value="CYTOCHROME_P450"/>
    <property type="match status" value="1"/>
</dbReference>
<dbReference type="InterPro" id="IPR050364">
    <property type="entry name" value="Cytochrome_P450_fung"/>
</dbReference>
<comment type="similarity">
    <text evidence="2 8">Belongs to the cytochrome P450 family.</text>
</comment>
<evidence type="ECO:0000256" key="8">
    <source>
        <dbReference type="RuleBase" id="RU000461"/>
    </source>
</evidence>
<evidence type="ECO:0000256" key="4">
    <source>
        <dbReference type="ARBA" id="ARBA00023002"/>
    </source>
</evidence>
<keyword evidence="3 7" id="KW-0479">Metal-binding</keyword>
<dbReference type="GO" id="GO:0005506">
    <property type="term" value="F:iron ion binding"/>
    <property type="evidence" value="ECO:0007669"/>
    <property type="project" value="InterPro"/>
</dbReference>
<dbReference type="SUPFAM" id="SSF48264">
    <property type="entry name" value="Cytochrome P450"/>
    <property type="match status" value="1"/>
</dbReference>
<evidence type="ECO:0000256" key="1">
    <source>
        <dbReference type="ARBA" id="ARBA00001971"/>
    </source>
</evidence>
<dbReference type="OrthoDB" id="1103324at2759"/>
<dbReference type="Proteomes" id="UP001149165">
    <property type="component" value="Unassembled WGS sequence"/>
</dbReference>
<gene>
    <name evidence="9" type="ORF">N7456_000131</name>
</gene>
<evidence type="ECO:0000256" key="3">
    <source>
        <dbReference type="ARBA" id="ARBA00022723"/>
    </source>
</evidence>
<evidence type="ECO:0000256" key="6">
    <source>
        <dbReference type="ARBA" id="ARBA00023033"/>
    </source>
</evidence>
<evidence type="ECO:0000256" key="7">
    <source>
        <dbReference type="PIRSR" id="PIRSR602401-1"/>
    </source>
</evidence>
<feature type="binding site" description="axial binding residue" evidence="7">
    <location>
        <position position="300"/>
    </location>
    <ligand>
        <name>heme</name>
        <dbReference type="ChEBI" id="CHEBI:30413"/>
    </ligand>
    <ligandPart>
        <name>Fe</name>
        <dbReference type="ChEBI" id="CHEBI:18248"/>
    </ligandPart>
</feature>
<keyword evidence="4 8" id="KW-0560">Oxidoreductase</keyword>
<dbReference type="PRINTS" id="PR00463">
    <property type="entry name" value="EP450I"/>
</dbReference>
<dbReference type="GO" id="GO:0020037">
    <property type="term" value="F:heme binding"/>
    <property type="evidence" value="ECO:0007669"/>
    <property type="project" value="InterPro"/>
</dbReference>
<dbReference type="PANTHER" id="PTHR46300">
    <property type="entry name" value="P450, PUTATIVE (EUROFUNG)-RELATED-RELATED"/>
    <property type="match status" value="1"/>
</dbReference>
<keyword evidence="5 7" id="KW-0408">Iron</keyword>
<reference evidence="9" key="2">
    <citation type="journal article" date="2023" name="IMA Fungus">
        <title>Comparative genomic study of the Penicillium genus elucidates a diverse pangenome and 15 lateral gene transfer events.</title>
        <authorList>
            <person name="Petersen C."/>
            <person name="Sorensen T."/>
            <person name="Nielsen M.R."/>
            <person name="Sondergaard T.E."/>
            <person name="Sorensen J.L."/>
            <person name="Fitzpatrick D.A."/>
            <person name="Frisvad J.C."/>
            <person name="Nielsen K.L."/>
        </authorList>
    </citation>
    <scope>NUCLEOTIDE SEQUENCE</scope>
    <source>
        <strain evidence="9">IBT 30069</strain>
    </source>
</reference>
<dbReference type="AlphaFoldDB" id="A0A9W9GBG8"/>
<proteinExistence type="inferred from homology"/>
<dbReference type="EMBL" id="JAPQKH010000001">
    <property type="protein sequence ID" value="KAJ5115783.1"/>
    <property type="molecule type" value="Genomic_DNA"/>
</dbReference>
<dbReference type="InterPro" id="IPR001128">
    <property type="entry name" value="Cyt_P450"/>
</dbReference>
<dbReference type="CDD" id="cd11065">
    <property type="entry name" value="CYP64-like"/>
    <property type="match status" value="1"/>
</dbReference>
<comment type="cofactor">
    <cofactor evidence="1 7">
        <name>heme</name>
        <dbReference type="ChEBI" id="CHEBI:30413"/>
    </cofactor>
</comment>
<dbReference type="PRINTS" id="PR00385">
    <property type="entry name" value="P450"/>
</dbReference>
<sequence>MASITKSAEATQTMHQLLDDPSGYYDHIRRYSTAVILASVFGQRGVSFQSPKVQALYHAQDRFTAILEAGATPPVDAFPFLKLLPEFVSPWKKEAKEIQLEQKSLYYSLLNETKDRIRNNKKGFCFLEKILDDQEKTGFSDEQIAYLGGILMEAGSDTTSSTLLTFVLAITQYPDVLKRGQEEIDRVCGSDRSPSFDDLDHLEYLKACMNETLRWRPIAPGGIPHMLIQDDIYEGYFLPKGTILFANTWGIHMDEDEYEEPDRFNPDRFIGNPFGCKFNPEASDDHRRTTYAFGAGRRVCPGQRLAENSIMLNIAKMVWLFDISSPSSEPGDVSMSSAFSDGFLVAPKRFPVQFIPRSKKHVEVTRKEFLESSEFLARYE</sequence>